<dbReference type="GO" id="GO:0046872">
    <property type="term" value="F:metal ion binding"/>
    <property type="evidence" value="ECO:0007669"/>
    <property type="project" value="UniProtKB-KW"/>
</dbReference>
<evidence type="ECO:0000256" key="2">
    <source>
        <dbReference type="ARBA" id="ARBA00022679"/>
    </source>
</evidence>
<evidence type="ECO:0000256" key="1">
    <source>
        <dbReference type="ARBA" id="ARBA00009405"/>
    </source>
</evidence>
<dbReference type="InterPro" id="IPR002034">
    <property type="entry name" value="AIPM/Hcit_synth_CS"/>
</dbReference>
<dbReference type="PROSITE" id="PS50991">
    <property type="entry name" value="PYR_CT"/>
    <property type="match status" value="1"/>
</dbReference>
<comment type="similarity">
    <text evidence="1">Belongs to the HMG-CoA lyase family.</text>
</comment>
<dbReference type="InterPro" id="IPR013785">
    <property type="entry name" value="Aldolase_TIM"/>
</dbReference>
<dbReference type="RefSeq" id="WP_036528274.1">
    <property type="nucleotide sequence ID" value="NZ_JFYZ01000027.1"/>
</dbReference>
<keyword evidence="3" id="KW-0479">Metal-binding</keyword>
<comment type="similarity">
    <text evidence="5">Belongs to the alpha-IPM synthase/homocitrate synthase family.</text>
</comment>
<evidence type="ECO:0000256" key="3">
    <source>
        <dbReference type="ARBA" id="ARBA00022723"/>
    </source>
</evidence>
<dbReference type="Gene3D" id="3.20.20.70">
    <property type="entry name" value="Aldolase class I"/>
    <property type="match status" value="1"/>
</dbReference>
<evidence type="ECO:0000313" key="7">
    <source>
        <dbReference type="EMBL" id="EZP79337.1"/>
    </source>
</evidence>
<dbReference type="GO" id="GO:0006552">
    <property type="term" value="P:L-leucine catabolic process"/>
    <property type="evidence" value="ECO:0007669"/>
    <property type="project" value="TreeGrafter"/>
</dbReference>
<evidence type="ECO:0000256" key="4">
    <source>
        <dbReference type="ARBA" id="ARBA00023239"/>
    </source>
</evidence>
<dbReference type="Proteomes" id="UP000024329">
    <property type="component" value="Unassembled WGS sequence"/>
</dbReference>
<keyword evidence="2 5" id="KW-0808">Transferase</keyword>
<dbReference type="GO" id="GO:0046951">
    <property type="term" value="P:ketone body biosynthetic process"/>
    <property type="evidence" value="ECO:0007669"/>
    <property type="project" value="TreeGrafter"/>
</dbReference>
<dbReference type="EC" id="4.1.3.4" evidence="7"/>
<dbReference type="eggNOG" id="COG0119">
    <property type="taxonomic scope" value="Bacteria"/>
</dbReference>
<dbReference type="PROSITE" id="PS00815">
    <property type="entry name" value="AIPM_HOMOCIT_SYNTH_1"/>
    <property type="match status" value="1"/>
</dbReference>
<evidence type="ECO:0000259" key="6">
    <source>
        <dbReference type="PROSITE" id="PS50991"/>
    </source>
</evidence>
<dbReference type="AlphaFoldDB" id="A0A031JSL0"/>
<dbReference type="NCBIfam" id="NF004283">
    <property type="entry name" value="PRK05692.1"/>
    <property type="match status" value="1"/>
</dbReference>
<comment type="caution">
    <text evidence="7">The sequence shown here is derived from an EMBL/GenBank/DDBJ whole genome shotgun (WGS) entry which is preliminary data.</text>
</comment>
<proteinExistence type="inferred from homology"/>
<name>A0A031JSL0_9SPHN</name>
<dbReference type="GO" id="GO:0046912">
    <property type="term" value="F:acyltransferase activity, acyl groups converted into alkyl on transfer"/>
    <property type="evidence" value="ECO:0007669"/>
    <property type="project" value="InterPro"/>
</dbReference>
<dbReference type="InterPro" id="IPR000891">
    <property type="entry name" value="PYR_CT"/>
</dbReference>
<evidence type="ECO:0000313" key="8">
    <source>
        <dbReference type="Proteomes" id="UP000024329"/>
    </source>
</evidence>
<dbReference type="InterPro" id="IPR043594">
    <property type="entry name" value="HMGL"/>
</dbReference>
<reference evidence="7 8" key="1">
    <citation type="submission" date="2014-03" db="EMBL/GenBank/DDBJ databases">
        <title>Whole genome sequence of Novosphingobium resinovorum KF1.</title>
        <authorList>
            <person name="Gan H.M."/>
            <person name="Gan H.Y."/>
            <person name="Chew T.H."/>
            <person name="Savka M.A."/>
        </authorList>
    </citation>
    <scope>NUCLEOTIDE SEQUENCE [LARGE SCALE GENOMIC DNA]</scope>
    <source>
        <strain evidence="7 8">KF1</strain>
    </source>
</reference>
<dbReference type="CDD" id="cd07938">
    <property type="entry name" value="DRE_TIM_HMGL"/>
    <property type="match status" value="1"/>
</dbReference>
<dbReference type="PANTHER" id="PTHR42738:SF7">
    <property type="entry name" value="HYDROXYMETHYLGLUTARYL-COA LYASE"/>
    <property type="match status" value="1"/>
</dbReference>
<feature type="domain" description="Pyruvate carboxyltransferase" evidence="6">
    <location>
        <begin position="4"/>
        <end position="275"/>
    </location>
</feature>
<dbReference type="SUPFAM" id="SSF51569">
    <property type="entry name" value="Aldolase"/>
    <property type="match status" value="1"/>
</dbReference>
<organism evidence="7 8">
    <name type="scientific">Novosphingobium resinovorum</name>
    <dbReference type="NCBI Taxonomy" id="158500"/>
    <lineage>
        <taxon>Bacteria</taxon>
        <taxon>Pseudomonadati</taxon>
        <taxon>Pseudomonadota</taxon>
        <taxon>Alphaproteobacteria</taxon>
        <taxon>Sphingomonadales</taxon>
        <taxon>Sphingomonadaceae</taxon>
        <taxon>Novosphingobium</taxon>
    </lineage>
</organism>
<dbReference type="Pfam" id="PF00682">
    <property type="entry name" value="HMGL-like"/>
    <property type="match status" value="1"/>
</dbReference>
<evidence type="ECO:0000256" key="5">
    <source>
        <dbReference type="RuleBase" id="RU003523"/>
    </source>
</evidence>
<dbReference type="PATRIC" id="fig|158500.4.peg.4167"/>
<dbReference type="PANTHER" id="PTHR42738">
    <property type="entry name" value="HYDROXYMETHYLGLUTARYL-COA LYASE"/>
    <property type="match status" value="1"/>
</dbReference>
<dbReference type="GO" id="GO:0004419">
    <property type="term" value="F:hydroxymethylglutaryl-CoA lyase activity"/>
    <property type="evidence" value="ECO:0007669"/>
    <property type="project" value="UniProtKB-EC"/>
</dbReference>
<gene>
    <name evidence="7" type="ORF">BV97_04100</name>
</gene>
<dbReference type="EMBL" id="JFYZ01000027">
    <property type="protein sequence ID" value="EZP79337.1"/>
    <property type="molecule type" value="Genomic_DNA"/>
</dbReference>
<sequence>MARAYLREVGLRDGLQMVKTDLSTERKIEWIRDAVAAGLTELEVTSFVPPKTFPIFADAAYVAQFAITVPRLIPSALVVNLRGASDAFASGLRQVSYVLSASEAHSLANARRTSDEAAAEFERIVALRDSLGLVDTVQLSCGIATALGCSLQGHVAESRVLDLAARVSAAGAAEVLIADTVGYGSPGQVERLFTHLRARLPELQVAAHFHDTRGMGLANVVAALRAGVRRFDASIGGLGGCPYAPGATGNINFEDTAFLLESEGFETGVDFDALLALRSKVENWLPQERFSGAIARAGYAKPLHSAQ</sequence>
<keyword evidence="4 7" id="KW-0456">Lyase</keyword>
<accession>A0A031JSL0</accession>
<protein>
    <submittedName>
        <fullName evidence="7">Hydroxymethylglutaryl-CoA lyase</fullName>
        <ecNumber evidence="7">4.1.3.4</ecNumber>
    </submittedName>
</protein>